<dbReference type="Gene3D" id="3.30.420.10">
    <property type="entry name" value="Ribonuclease H-like superfamily/Ribonuclease H"/>
    <property type="match status" value="1"/>
</dbReference>
<dbReference type="GO" id="GO:0015074">
    <property type="term" value="P:DNA integration"/>
    <property type="evidence" value="ECO:0007669"/>
    <property type="project" value="InterPro"/>
</dbReference>
<evidence type="ECO:0000259" key="1">
    <source>
        <dbReference type="PROSITE" id="PS50994"/>
    </source>
</evidence>
<keyword evidence="3" id="KW-1185">Reference proteome</keyword>
<reference evidence="2 3" key="1">
    <citation type="submission" date="2014-02" db="EMBL/GenBank/DDBJ databases">
        <title>Draft genome sequence of Lysinibacillus massiliensis CCUG 49529.</title>
        <authorList>
            <person name="Zhang F."/>
            <person name="Wang G."/>
            <person name="Zhang L."/>
        </authorList>
    </citation>
    <scope>NUCLEOTIDE SEQUENCE [LARGE SCALE GENOMIC DNA]</scope>
    <source>
        <strain evidence="2 3">CCUG 49529</strain>
    </source>
</reference>
<organism evidence="2 3">
    <name type="scientific">Ureibacillus massiliensis 4400831 = CIP 108448 = CCUG 49529</name>
    <dbReference type="NCBI Taxonomy" id="1211035"/>
    <lineage>
        <taxon>Bacteria</taxon>
        <taxon>Bacillati</taxon>
        <taxon>Bacillota</taxon>
        <taxon>Bacilli</taxon>
        <taxon>Bacillales</taxon>
        <taxon>Caryophanaceae</taxon>
        <taxon>Ureibacillus</taxon>
    </lineage>
</organism>
<evidence type="ECO:0000313" key="2">
    <source>
        <dbReference type="EMBL" id="KGR80640.1"/>
    </source>
</evidence>
<dbReference type="NCBIfam" id="NF033546">
    <property type="entry name" value="transpos_IS21"/>
    <property type="match status" value="1"/>
</dbReference>
<sequence>MLAMSEINCIKTLRNEKGLSISKIAETMNVNWRTAKKYGDGDQLPQEKKHIKKGMMYEEKWGEIVIDWLEEDLKLKKKLRRTNKKIVADLKRMGFKGSYRTVCNFIQEWRATEDDEVSKGHERLQHPEGEAQLDFGVMEAVQDGEIVDVHVLVMTFPASNTGFAIPMPGENLECFLGGLQELFKQAGGVPISIRIDNLTPAVKKVRKGDTEAELTEAFRHFQNYYGFKVQVCNPSRGNEKGNVENKVGYVRYNFFSLPPVIKDFEDLTEQLKQQLKEDRDRPHYEKEELIEDLWQQEQKQLIKLPEDPYPVFKQFPIKFNKYNEFKLDKHFIHVPRARNYVQLYCITYWDSFKVITNEGEILLSDARPYMKKRRFIPWKDILKDWLKKPRVIGHSRYTPYLPTRIKEYLTVPSLALRKQRLNELLTLLVTHDMKEIDQNFYELIGKNSDDQEHPYGVKWTDYDALSPKGMEASSHE</sequence>
<accession>A0A0A3IB04</accession>
<name>A0A0A3IB04_9BACL</name>
<dbReference type="PROSITE" id="PS50994">
    <property type="entry name" value="INTEGRASE"/>
    <property type="match status" value="1"/>
</dbReference>
<dbReference type="InterPro" id="IPR036397">
    <property type="entry name" value="RNaseH_sf"/>
</dbReference>
<protein>
    <submittedName>
        <fullName evidence="2">Transposase</fullName>
    </submittedName>
</protein>
<dbReference type="AlphaFoldDB" id="A0A0A3IB04"/>
<dbReference type="RefSeq" id="WP_036180661.1">
    <property type="nucleotide sequence ID" value="NZ_AVCZ01000097.1"/>
</dbReference>
<gene>
    <name evidence="2" type="ORF">CD30_19560</name>
</gene>
<dbReference type="GO" id="GO:0003676">
    <property type="term" value="F:nucleic acid binding"/>
    <property type="evidence" value="ECO:0007669"/>
    <property type="project" value="InterPro"/>
</dbReference>
<dbReference type="Proteomes" id="UP000030595">
    <property type="component" value="Unassembled WGS sequence"/>
</dbReference>
<dbReference type="InterPro" id="IPR001584">
    <property type="entry name" value="Integrase_cat-core"/>
</dbReference>
<dbReference type="PANTHER" id="PTHR35004">
    <property type="entry name" value="TRANSPOSASE RV3428C-RELATED"/>
    <property type="match status" value="1"/>
</dbReference>
<evidence type="ECO:0000313" key="3">
    <source>
        <dbReference type="Proteomes" id="UP000030595"/>
    </source>
</evidence>
<dbReference type="eggNOG" id="COG4584">
    <property type="taxonomic scope" value="Bacteria"/>
</dbReference>
<dbReference type="EMBL" id="JPVQ01000097">
    <property type="protein sequence ID" value="KGR80640.1"/>
    <property type="molecule type" value="Genomic_DNA"/>
</dbReference>
<proteinExistence type="predicted"/>
<dbReference type="PANTHER" id="PTHR35004:SF7">
    <property type="entry name" value="INTEGRASE PROTEIN"/>
    <property type="match status" value="1"/>
</dbReference>
<dbReference type="OrthoDB" id="92877at2"/>
<feature type="domain" description="Integrase catalytic" evidence="1">
    <location>
        <begin position="123"/>
        <end position="316"/>
    </location>
</feature>
<comment type="caution">
    <text evidence="2">The sequence shown here is derived from an EMBL/GenBank/DDBJ whole genome shotgun (WGS) entry which is preliminary data.</text>
</comment>